<feature type="region of interest" description="Disordered" evidence="1">
    <location>
        <begin position="39"/>
        <end position="137"/>
    </location>
</feature>
<evidence type="ECO:0000313" key="4">
    <source>
        <dbReference type="Proteomes" id="UP000647017"/>
    </source>
</evidence>
<name>A0ABQ4HPY6_9ACTN</name>
<sequence>MRLPQWIRHVHPPRFRKIPSKGINIPTLDDMVYRYDSDEDAYVPYRDDEPEDVAPRPGPPPPAGPSPSRFPTPSLARPNQIMLPSSAPPREAFPATRQEPAPRYDAAPVAPDEPPPLGVAAAPPEAGTTTVVPPPRRGGGRTWQVLIGGAAALVLLALCGLTAATLLDGRTLIGQQAAPSAGPDTTRGTVPAEASDLDSRDTDQAPLTAREVFPASTLAVGDGENGYEVLRTQSSASCPVAATGEVGELLVRLGCNQVVRATLSTPDGDHLVTAGLFNLTDRSSAERARDRIRQLLDERQGRFRGMSAGDDTEVIATAPARVGWQVRGHYIAYAVVARTDGATIRAGDTTVREILFDMLEQHLSQGVLERRAEGGTASQPTEGPSDDTGEQGESTED</sequence>
<protein>
    <submittedName>
        <fullName evidence="3">Uncharacterized protein</fullName>
    </submittedName>
</protein>
<dbReference type="EMBL" id="BOOZ01000003">
    <property type="protein sequence ID" value="GIJ07707.1"/>
    <property type="molecule type" value="Genomic_DNA"/>
</dbReference>
<evidence type="ECO:0000256" key="2">
    <source>
        <dbReference type="SAM" id="Phobius"/>
    </source>
</evidence>
<feature type="region of interest" description="Disordered" evidence="1">
    <location>
        <begin position="176"/>
        <end position="210"/>
    </location>
</feature>
<gene>
    <name evidence="3" type="ORF">Van01_09210</name>
</gene>
<evidence type="ECO:0000256" key="1">
    <source>
        <dbReference type="SAM" id="MobiDB-lite"/>
    </source>
</evidence>
<organism evidence="3 4">
    <name type="scientific">Micromonospora andamanensis</name>
    <dbReference type="NCBI Taxonomy" id="1287068"/>
    <lineage>
        <taxon>Bacteria</taxon>
        <taxon>Bacillati</taxon>
        <taxon>Actinomycetota</taxon>
        <taxon>Actinomycetes</taxon>
        <taxon>Micromonosporales</taxon>
        <taxon>Micromonosporaceae</taxon>
        <taxon>Micromonospora</taxon>
    </lineage>
</organism>
<accession>A0ABQ4HPY6</accession>
<keyword evidence="4" id="KW-1185">Reference proteome</keyword>
<keyword evidence="2" id="KW-1133">Transmembrane helix</keyword>
<proteinExistence type="predicted"/>
<evidence type="ECO:0000313" key="3">
    <source>
        <dbReference type="EMBL" id="GIJ07707.1"/>
    </source>
</evidence>
<comment type="caution">
    <text evidence="3">The sequence shown here is derived from an EMBL/GenBank/DDBJ whole genome shotgun (WGS) entry which is preliminary data.</text>
</comment>
<reference evidence="3 4" key="1">
    <citation type="submission" date="2021-01" db="EMBL/GenBank/DDBJ databases">
        <title>Whole genome shotgun sequence of Verrucosispora andamanensis NBRC 109075.</title>
        <authorList>
            <person name="Komaki H."/>
            <person name="Tamura T."/>
        </authorList>
    </citation>
    <scope>NUCLEOTIDE SEQUENCE [LARGE SCALE GENOMIC DNA]</scope>
    <source>
        <strain evidence="3 4">NBRC 109075</strain>
    </source>
</reference>
<feature type="compositionally biased region" description="Pro residues" evidence="1">
    <location>
        <begin position="56"/>
        <end position="70"/>
    </location>
</feature>
<feature type="transmembrane region" description="Helical" evidence="2">
    <location>
        <begin position="145"/>
        <end position="167"/>
    </location>
</feature>
<feature type="compositionally biased region" description="Acidic residues" evidence="1">
    <location>
        <begin position="384"/>
        <end position="397"/>
    </location>
</feature>
<feature type="region of interest" description="Disordered" evidence="1">
    <location>
        <begin position="369"/>
        <end position="397"/>
    </location>
</feature>
<dbReference type="Proteomes" id="UP000647017">
    <property type="component" value="Unassembled WGS sequence"/>
</dbReference>
<keyword evidence="2" id="KW-0812">Transmembrane</keyword>
<keyword evidence="2" id="KW-0472">Membrane</keyword>